<sequence length="272" mass="26778">VGRCWSIPLAGVAANRYLARVVDSSDSEAAVVALGSADGPGAAAVAPAQVTALGCAGAALAPRSGLPQRRPRPGAAAPESAAPQRLAPPGVQEAWGEDPAGPVPAPAAAPAPAPAAAARARRGGSGAAAHGAAAPQRLAPPNVQEAWGGGPAEPVPAPAAAPAPAPAAAVRTGTGGHQGILAAAQARAAAARARPGGGHRACPIRGYARWVPLWGSRQLKCLSGLKGPRRCPNAGTGPRLSSWHRQRAVPERERDASNRQVVAGAAAARAPH</sequence>
<evidence type="ECO:0000313" key="2">
    <source>
        <dbReference type="EMBL" id="CAK0895589.1"/>
    </source>
</evidence>
<dbReference type="EMBL" id="CAUYUJ010020060">
    <property type="protein sequence ID" value="CAK0895589.1"/>
    <property type="molecule type" value="Genomic_DNA"/>
</dbReference>
<protein>
    <submittedName>
        <fullName evidence="2">Uncharacterized protein</fullName>
    </submittedName>
</protein>
<feature type="compositionally biased region" description="Basic and acidic residues" evidence="1">
    <location>
        <begin position="248"/>
        <end position="257"/>
    </location>
</feature>
<feature type="non-terminal residue" evidence="2">
    <location>
        <position position="1"/>
    </location>
</feature>
<feature type="compositionally biased region" description="Low complexity" evidence="1">
    <location>
        <begin position="65"/>
        <end position="87"/>
    </location>
</feature>
<feature type="non-terminal residue" evidence="2">
    <location>
        <position position="272"/>
    </location>
</feature>
<accession>A0ABN9X820</accession>
<feature type="compositionally biased region" description="Low complexity" evidence="1">
    <location>
        <begin position="127"/>
        <end position="140"/>
    </location>
</feature>
<feature type="region of interest" description="Disordered" evidence="1">
    <location>
        <begin position="62"/>
        <end position="173"/>
    </location>
</feature>
<organism evidence="2 3">
    <name type="scientific">Prorocentrum cordatum</name>
    <dbReference type="NCBI Taxonomy" id="2364126"/>
    <lineage>
        <taxon>Eukaryota</taxon>
        <taxon>Sar</taxon>
        <taxon>Alveolata</taxon>
        <taxon>Dinophyceae</taxon>
        <taxon>Prorocentrales</taxon>
        <taxon>Prorocentraceae</taxon>
        <taxon>Prorocentrum</taxon>
    </lineage>
</organism>
<gene>
    <name evidence="2" type="ORF">PCOR1329_LOCUS74300</name>
</gene>
<proteinExistence type="predicted"/>
<reference evidence="2" key="1">
    <citation type="submission" date="2023-10" db="EMBL/GenBank/DDBJ databases">
        <authorList>
            <person name="Chen Y."/>
            <person name="Shah S."/>
            <person name="Dougan E. K."/>
            <person name="Thang M."/>
            <person name="Chan C."/>
        </authorList>
    </citation>
    <scope>NUCLEOTIDE SEQUENCE [LARGE SCALE GENOMIC DNA]</scope>
</reference>
<feature type="region of interest" description="Disordered" evidence="1">
    <location>
        <begin position="230"/>
        <end position="272"/>
    </location>
</feature>
<name>A0ABN9X820_9DINO</name>
<comment type="caution">
    <text evidence="2">The sequence shown here is derived from an EMBL/GenBank/DDBJ whole genome shotgun (WGS) entry which is preliminary data.</text>
</comment>
<evidence type="ECO:0000313" key="3">
    <source>
        <dbReference type="Proteomes" id="UP001189429"/>
    </source>
</evidence>
<evidence type="ECO:0000256" key="1">
    <source>
        <dbReference type="SAM" id="MobiDB-lite"/>
    </source>
</evidence>
<feature type="compositionally biased region" description="Pro residues" evidence="1">
    <location>
        <begin position="153"/>
        <end position="165"/>
    </location>
</feature>
<feature type="compositionally biased region" description="Pro residues" evidence="1">
    <location>
        <begin position="101"/>
        <end position="113"/>
    </location>
</feature>
<keyword evidence="3" id="KW-1185">Reference proteome</keyword>
<feature type="compositionally biased region" description="Low complexity" evidence="1">
    <location>
        <begin position="263"/>
        <end position="272"/>
    </location>
</feature>
<dbReference type="Proteomes" id="UP001189429">
    <property type="component" value="Unassembled WGS sequence"/>
</dbReference>